<evidence type="ECO:0000256" key="10">
    <source>
        <dbReference type="ARBA" id="ARBA00023049"/>
    </source>
</evidence>
<keyword evidence="5 12" id="KW-0812">Transmembrane</keyword>
<keyword evidence="15" id="KW-1185">Reference proteome</keyword>
<proteinExistence type="inferred from homology"/>
<dbReference type="GO" id="GO:0016020">
    <property type="term" value="C:membrane"/>
    <property type="evidence" value="ECO:0007669"/>
    <property type="project" value="UniProtKB-SubCell"/>
</dbReference>
<comment type="cofactor">
    <cofactor evidence="1">
        <name>Zn(2+)</name>
        <dbReference type="ChEBI" id="CHEBI:29105"/>
    </cofactor>
</comment>
<dbReference type="CDD" id="cd06161">
    <property type="entry name" value="S2P-M50_SpoIVFB"/>
    <property type="match status" value="1"/>
</dbReference>
<keyword evidence="9 12" id="KW-1133">Transmembrane helix</keyword>
<dbReference type="RefSeq" id="WP_033020250.1">
    <property type="nucleotide sequence ID" value="NZ_AP022557.1"/>
</dbReference>
<feature type="domain" description="Peptidase M50" evidence="13">
    <location>
        <begin position="113"/>
        <end position="166"/>
    </location>
</feature>
<dbReference type="EMBL" id="AP022557">
    <property type="protein sequence ID" value="BBW95427.1"/>
    <property type="molecule type" value="Genomic_DNA"/>
</dbReference>
<comment type="subcellular location">
    <subcellularLocation>
        <location evidence="2">Membrane</location>
        <topology evidence="2">Multi-pass membrane protein</topology>
    </subcellularLocation>
</comment>
<evidence type="ECO:0000259" key="13">
    <source>
        <dbReference type="Pfam" id="PF02163"/>
    </source>
</evidence>
<evidence type="ECO:0000256" key="4">
    <source>
        <dbReference type="ARBA" id="ARBA00022670"/>
    </source>
</evidence>
<keyword evidence="8" id="KW-0862">Zinc</keyword>
<evidence type="ECO:0000256" key="8">
    <source>
        <dbReference type="ARBA" id="ARBA00022833"/>
    </source>
</evidence>
<accession>A0A679FMH5</accession>
<evidence type="ECO:0000313" key="14">
    <source>
        <dbReference type="EMBL" id="BBW95427.1"/>
    </source>
</evidence>
<dbReference type="GO" id="GO:0008237">
    <property type="term" value="F:metallopeptidase activity"/>
    <property type="evidence" value="ECO:0007669"/>
    <property type="project" value="UniProtKB-KW"/>
</dbReference>
<dbReference type="GO" id="GO:0046872">
    <property type="term" value="F:metal ion binding"/>
    <property type="evidence" value="ECO:0007669"/>
    <property type="project" value="UniProtKB-KW"/>
</dbReference>
<name>A0A679FMH5_9BACL</name>
<feature type="transmembrane region" description="Helical" evidence="12">
    <location>
        <begin position="155"/>
        <end position="177"/>
    </location>
</feature>
<evidence type="ECO:0000256" key="9">
    <source>
        <dbReference type="ARBA" id="ARBA00022989"/>
    </source>
</evidence>
<dbReference type="AlphaFoldDB" id="A0A679FMH5"/>
<reference evidence="15" key="1">
    <citation type="journal article" date="2020" name="Microbiol. Resour. Announc.">
        <title>Complete Genome Sequence of Geobacillus sp. Strain E55-1, Isolated from Mine Geyser in Japan.</title>
        <authorList>
            <person name="Miyazaki K."/>
            <person name="Hase E."/>
            <person name="Tokito N."/>
        </authorList>
    </citation>
    <scope>NUCLEOTIDE SEQUENCE [LARGE SCALE GENOMIC DNA]</scope>
    <source>
        <strain evidence="15">E55-1</strain>
    </source>
</reference>
<evidence type="ECO:0000313" key="15">
    <source>
        <dbReference type="Proteomes" id="UP000501421"/>
    </source>
</evidence>
<evidence type="ECO:0000256" key="11">
    <source>
        <dbReference type="ARBA" id="ARBA00023136"/>
    </source>
</evidence>
<dbReference type="PANTHER" id="PTHR39188">
    <property type="entry name" value="MEMBRANE-ASSOCIATED ZINC METALLOPROTEASE M50B"/>
    <property type="match status" value="1"/>
</dbReference>
<evidence type="ECO:0000256" key="12">
    <source>
        <dbReference type="SAM" id="Phobius"/>
    </source>
</evidence>
<keyword evidence="4" id="KW-0645">Protease</keyword>
<evidence type="ECO:0000256" key="5">
    <source>
        <dbReference type="ARBA" id="ARBA00022692"/>
    </source>
</evidence>
<dbReference type="InterPro" id="IPR008915">
    <property type="entry name" value="Peptidase_M50"/>
</dbReference>
<gene>
    <name evidence="14" type="primary">spoIVFB</name>
    <name evidence="14" type="ORF">GsuE55_02600</name>
</gene>
<evidence type="ECO:0000256" key="2">
    <source>
        <dbReference type="ARBA" id="ARBA00004141"/>
    </source>
</evidence>
<keyword evidence="10" id="KW-0482">Metalloprotease</keyword>
<protein>
    <submittedName>
        <fullName evidence="14">Stage IV sporulation protein FB</fullName>
    </submittedName>
</protein>
<evidence type="ECO:0000256" key="3">
    <source>
        <dbReference type="ARBA" id="ARBA00007931"/>
    </source>
</evidence>
<keyword evidence="11 12" id="KW-0472">Membrane</keyword>
<keyword evidence="7" id="KW-0378">Hydrolase</keyword>
<keyword evidence="6" id="KW-0479">Metal-binding</keyword>
<dbReference type="Proteomes" id="UP000501421">
    <property type="component" value="Chromosome"/>
</dbReference>
<evidence type="ECO:0000256" key="1">
    <source>
        <dbReference type="ARBA" id="ARBA00001947"/>
    </source>
</evidence>
<sequence>MNKYIELLGKLHVHPLFWLIAGMAVLTAHFKQLCLLFFIVLVHELGHAAAAVFFSWRVKRILLLPFGGVAEVEEHGNRPFREEWIVTLAGPAQHLWLIAAAFFLWKAGWIADEGWELFFRYNLAVLGLNLLPIWPLDGGKLLFLLLAYFRPFSAAHRHMVAVSAVLLAVFAVLLFVVAPRQLDLWTIAAFLAHAIWQEQKQHPYVVMRFLLERYYGKKGDYARLRTITAPADERISHVLHRFYRGQKHAIVVVRNGRERTTLDENELLHAFFSEKQTDAPLGALIYS</sequence>
<dbReference type="Pfam" id="PF02163">
    <property type="entry name" value="Peptidase_M50"/>
    <property type="match status" value="2"/>
</dbReference>
<feature type="transmembrane region" description="Helical" evidence="12">
    <location>
        <begin position="84"/>
        <end position="105"/>
    </location>
</feature>
<comment type="similarity">
    <text evidence="3">Belongs to the peptidase M50B family.</text>
</comment>
<evidence type="ECO:0000256" key="6">
    <source>
        <dbReference type="ARBA" id="ARBA00022723"/>
    </source>
</evidence>
<dbReference type="PANTHER" id="PTHR39188:SF3">
    <property type="entry name" value="STAGE IV SPORULATION PROTEIN FB"/>
    <property type="match status" value="1"/>
</dbReference>
<evidence type="ECO:0000256" key="7">
    <source>
        <dbReference type="ARBA" id="ARBA00022801"/>
    </source>
</evidence>
<feature type="transmembrane region" description="Helical" evidence="12">
    <location>
        <begin position="117"/>
        <end position="135"/>
    </location>
</feature>
<organism evidence="14 15">
    <name type="scientific">Geobacillus subterraneus</name>
    <dbReference type="NCBI Taxonomy" id="129338"/>
    <lineage>
        <taxon>Bacteria</taxon>
        <taxon>Bacillati</taxon>
        <taxon>Bacillota</taxon>
        <taxon>Bacilli</taxon>
        <taxon>Bacillales</taxon>
        <taxon>Anoxybacillaceae</taxon>
        <taxon>Geobacillus</taxon>
    </lineage>
</organism>
<dbReference type="GO" id="GO:0006508">
    <property type="term" value="P:proteolysis"/>
    <property type="evidence" value="ECO:0007669"/>
    <property type="project" value="UniProtKB-KW"/>
</dbReference>
<feature type="transmembrane region" description="Helical" evidence="12">
    <location>
        <begin position="35"/>
        <end position="56"/>
    </location>
</feature>
<feature type="domain" description="Peptidase M50" evidence="13">
    <location>
        <begin position="34"/>
        <end position="104"/>
    </location>
</feature>